<keyword evidence="3" id="KW-1185">Reference proteome</keyword>
<protein>
    <submittedName>
        <fullName evidence="1">Uncharacterized protein</fullName>
    </submittedName>
</protein>
<dbReference type="AlphaFoldDB" id="A0A085M1A1"/>
<dbReference type="Proteomes" id="UP000030758">
    <property type="component" value="Unassembled WGS sequence"/>
</dbReference>
<gene>
    <name evidence="1" type="ORF">M513_08180</name>
    <name evidence="2" type="ORF">M514_08180</name>
</gene>
<dbReference type="EMBL" id="KL367480">
    <property type="protein sequence ID" value="KFD71927.1"/>
    <property type="molecule type" value="Genomic_DNA"/>
</dbReference>
<reference evidence="1 3" key="1">
    <citation type="journal article" date="2014" name="Nat. Genet.">
        <title>Genome and transcriptome of the porcine whipworm Trichuris suis.</title>
        <authorList>
            <person name="Jex A.R."/>
            <person name="Nejsum P."/>
            <person name="Schwarz E.M."/>
            <person name="Hu L."/>
            <person name="Young N.D."/>
            <person name="Hall R.S."/>
            <person name="Korhonen P.K."/>
            <person name="Liao S."/>
            <person name="Thamsborg S."/>
            <person name="Xia J."/>
            <person name="Xu P."/>
            <person name="Wang S."/>
            <person name="Scheerlinck J.P."/>
            <person name="Hofmann A."/>
            <person name="Sternberg P.W."/>
            <person name="Wang J."/>
            <person name="Gasser R.B."/>
        </authorList>
    </citation>
    <scope>NUCLEOTIDE SEQUENCE [LARGE SCALE GENOMIC DNA]</scope>
    <source>
        <strain evidence="2">DCEP-RM93F</strain>
        <strain evidence="1">DCEP-RM93M</strain>
    </source>
</reference>
<dbReference type="Proteomes" id="UP000030764">
    <property type="component" value="Unassembled WGS sequence"/>
</dbReference>
<evidence type="ECO:0000313" key="2">
    <source>
        <dbReference type="EMBL" id="KFD71927.1"/>
    </source>
</evidence>
<name>A0A085M1A1_9BILA</name>
<evidence type="ECO:0000313" key="1">
    <source>
        <dbReference type="EMBL" id="KFD50997.1"/>
    </source>
</evidence>
<dbReference type="EMBL" id="KL363245">
    <property type="protein sequence ID" value="KFD50997.1"/>
    <property type="molecule type" value="Genomic_DNA"/>
</dbReference>
<evidence type="ECO:0000313" key="3">
    <source>
        <dbReference type="Proteomes" id="UP000030764"/>
    </source>
</evidence>
<accession>A0A085M1A1</accession>
<sequence>MNDERQIIRSRPCLTEAGLHSFILSIYANIHLASVKEKQDSLDNPVMFKRQKISDLGYSV</sequence>
<organism evidence="1 3">
    <name type="scientific">Trichuris suis</name>
    <name type="common">pig whipworm</name>
    <dbReference type="NCBI Taxonomy" id="68888"/>
    <lineage>
        <taxon>Eukaryota</taxon>
        <taxon>Metazoa</taxon>
        <taxon>Ecdysozoa</taxon>
        <taxon>Nematoda</taxon>
        <taxon>Enoplea</taxon>
        <taxon>Dorylaimia</taxon>
        <taxon>Trichinellida</taxon>
        <taxon>Trichuridae</taxon>
        <taxon>Trichuris</taxon>
    </lineage>
</organism>
<proteinExistence type="predicted"/>